<dbReference type="GO" id="GO:0030490">
    <property type="term" value="P:maturation of SSU-rRNA"/>
    <property type="evidence" value="ECO:0007669"/>
    <property type="project" value="TreeGrafter"/>
</dbReference>
<dbReference type="STRING" id="413071.G9MMZ7"/>
<dbReference type="AlphaFoldDB" id="G9MMZ7"/>
<feature type="binding site" evidence="6">
    <location>
        <position position="108"/>
    </location>
    <ligand>
        <name>S-adenosyl-L-methionine</name>
        <dbReference type="ChEBI" id="CHEBI:59789"/>
    </ligand>
</feature>
<name>G9MMZ7_HYPVG</name>
<dbReference type="InterPro" id="IPR007209">
    <property type="entry name" value="RNaseL-inhib-like_metal-bd_dom"/>
</dbReference>
<dbReference type="EC" id="2.5.1.157" evidence="6"/>
<dbReference type="Pfam" id="PF04034">
    <property type="entry name" value="Ribo_biogen_C"/>
    <property type="match status" value="1"/>
</dbReference>
<dbReference type="GO" id="GO:0000455">
    <property type="term" value="P:enzyme-directed rRNA pseudouridine synthesis"/>
    <property type="evidence" value="ECO:0007669"/>
    <property type="project" value="UniProtKB-UniRule"/>
</dbReference>
<dbReference type="OMA" id="CSWARTQ"/>
<dbReference type="Proteomes" id="UP000007115">
    <property type="component" value="Unassembled WGS sequence"/>
</dbReference>
<feature type="domain" description="RNase L inhibitor RLI-like possible metal-binding" evidence="9">
    <location>
        <begin position="45"/>
        <end position="78"/>
    </location>
</feature>
<dbReference type="InterPro" id="IPR007177">
    <property type="entry name" value="Tsr3_C"/>
</dbReference>
<keyword evidence="11" id="KW-1185">Reference proteome</keyword>
<feature type="compositionally biased region" description="Acidic residues" evidence="7">
    <location>
        <begin position="240"/>
        <end position="266"/>
    </location>
</feature>
<dbReference type="PANTHER" id="PTHR20426">
    <property type="entry name" value="RIBOSOME BIOGENESIS PROTEIN TSR3 HOMOLOG"/>
    <property type="match status" value="1"/>
</dbReference>
<protein>
    <recommendedName>
        <fullName evidence="6">18S rRNA aminocarboxypropyltransferase</fullName>
        <ecNumber evidence="6">2.5.1.157</ecNumber>
    </recommendedName>
</protein>
<feature type="binding site" evidence="6">
    <location>
        <position position="60"/>
    </location>
    <ligand>
        <name>S-adenosyl-L-methionine</name>
        <dbReference type="ChEBI" id="CHEBI:59789"/>
    </ligand>
</feature>
<dbReference type="HOGENOM" id="CLU_035060_0_2_1"/>
<dbReference type="GO" id="GO:0005634">
    <property type="term" value="C:nucleus"/>
    <property type="evidence" value="ECO:0007669"/>
    <property type="project" value="UniProtKB-SubCell"/>
</dbReference>
<evidence type="ECO:0000256" key="4">
    <source>
        <dbReference type="ARBA" id="ARBA00022679"/>
    </source>
</evidence>
<feature type="region of interest" description="Disordered" evidence="7">
    <location>
        <begin position="1"/>
        <end position="40"/>
    </location>
</feature>
<keyword evidence="3 6" id="KW-0698">rRNA processing</keyword>
<reference evidence="10 11" key="1">
    <citation type="journal article" date="2011" name="Genome Biol.">
        <title>Comparative genome sequence analysis underscores mycoparasitism as the ancestral life style of Trichoderma.</title>
        <authorList>
            <person name="Kubicek C.P."/>
            <person name="Herrera-Estrella A."/>
            <person name="Seidl-Seiboth V."/>
            <person name="Martinez D.A."/>
            <person name="Druzhinina I.S."/>
            <person name="Thon M."/>
            <person name="Zeilinger S."/>
            <person name="Casas-Flores S."/>
            <person name="Horwitz B.A."/>
            <person name="Mukherjee P.K."/>
            <person name="Mukherjee M."/>
            <person name="Kredics L."/>
            <person name="Alcaraz L.D."/>
            <person name="Aerts A."/>
            <person name="Antal Z."/>
            <person name="Atanasova L."/>
            <person name="Cervantes-Badillo M.G."/>
            <person name="Challacombe J."/>
            <person name="Chertkov O."/>
            <person name="McCluskey K."/>
            <person name="Coulpier F."/>
            <person name="Deshpande N."/>
            <person name="von Doehren H."/>
            <person name="Ebbole D.J."/>
            <person name="Esquivel-Naranjo E.U."/>
            <person name="Fekete E."/>
            <person name="Flipphi M."/>
            <person name="Glaser F."/>
            <person name="Gomez-Rodriguez E.Y."/>
            <person name="Gruber S."/>
            <person name="Han C."/>
            <person name="Henrissat B."/>
            <person name="Hermosa R."/>
            <person name="Hernandez-Onate M."/>
            <person name="Karaffa L."/>
            <person name="Kosti I."/>
            <person name="Le Crom S."/>
            <person name="Lindquist E."/>
            <person name="Lucas S."/>
            <person name="Luebeck M."/>
            <person name="Luebeck P.S."/>
            <person name="Margeot A."/>
            <person name="Metz B."/>
            <person name="Misra M."/>
            <person name="Nevalainen H."/>
            <person name="Omann M."/>
            <person name="Packer N."/>
            <person name="Perrone G."/>
            <person name="Uresti-Rivera E.E."/>
            <person name="Salamov A."/>
            <person name="Schmoll M."/>
            <person name="Seiboth B."/>
            <person name="Shapiro H."/>
            <person name="Sukno S."/>
            <person name="Tamayo-Ramos J.A."/>
            <person name="Tisch D."/>
            <person name="Wiest A."/>
            <person name="Wilkinson H.H."/>
            <person name="Zhang M."/>
            <person name="Coutinho P.M."/>
            <person name="Kenerley C.M."/>
            <person name="Monte E."/>
            <person name="Baker S.E."/>
            <person name="Grigoriev I.V."/>
        </authorList>
    </citation>
    <scope>NUCLEOTIDE SEQUENCE [LARGE SCALE GENOMIC DNA]</scope>
    <source>
        <strain evidence="11">Gv29-8 / FGSC 10586</strain>
    </source>
</reference>
<dbReference type="InParanoid" id="G9MMZ7"/>
<dbReference type="GO" id="GO:1904047">
    <property type="term" value="F:S-adenosyl-L-methionine binding"/>
    <property type="evidence" value="ECO:0007669"/>
    <property type="project" value="UniProtKB-UniRule"/>
</dbReference>
<proteinExistence type="inferred from homology"/>
<dbReference type="InterPro" id="IPR022968">
    <property type="entry name" value="Tsr3-like"/>
</dbReference>
<evidence type="ECO:0000259" key="8">
    <source>
        <dbReference type="Pfam" id="PF04034"/>
    </source>
</evidence>
<dbReference type="GO" id="GO:0106388">
    <property type="term" value="F:rRNA small subunit aminocarboxypropyltransferase activity"/>
    <property type="evidence" value="ECO:0007669"/>
    <property type="project" value="UniProtKB-EC"/>
</dbReference>
<dbReference type="NCBIfam" id="NF002621">
    <property type="entry name" value="PRK02287.1"/>
    <property type="match status" value="1"/>
</dbReference>
<keyword evidence="1 6" id="KW-0963">Cytoplasm</keyword>
<dbReference type="eggNOG" id="KOG3154">
    <property type="taxonomic scope" value="Eukaryota"/>
</dbReference>
<feature type="binding site" evidence="6">
    <location>
        <position position="146"/>
    </location>
    <ligand>
        <name>S-adenosyl-L-methionine</name>
        <dbReference type="ChEBI" id="CHEBI:59789"/>
    </ligand>
</feature>
<dbReference type="FunCoup" id="G9MMZ7">
    <property type="interactions" value="809"/>
</dbReference>
<gene>
    <name evidence="6" type="primary">TSR3</name>
    <name evidence="10" type="ORF">TRIVIDRAFT_56125</name>
</gene>
<feature type="domain" description="16S/18S rRNA aminocarboxypropyltransferase Tsr3 C-terminal" evidence="8">
    <location>
        <begin position="82"/>
        <end position="208"/>
    </location>
</feature>
<feature type="compositionally biased region" description="Acidic residues" evidence="7">
    <location>
        <begin position="284"/>
        <end position="294"/>
    </location>
</feature>
<feature type="compositionally biased region" description="Acidic residues" evidence="7">
    <location>
        <begin position="350"/>
        <end position="379"/>
    </location>
</feature>
<keyword evidence="5 6" id="KW-0949">S-adenosyl-L-methionine</keyword>
<dbReference type="EMBL" id="ABDF02000005">
    <property type="protein sequence ID" value="EHK23290.1"/>
    <property type="molecule type" value="Genomic_DNA"/>
</dbReference>
<evidence type="ECO:0000313" key="10">
    <source>
        <dbReference type="EMBL" id="EHK23290.1"/>
    </source>
</evidence>
<evidence type="ECO:0000256" key="2">
    <source>
        <dbReference type="ARBA" id="ARBA00022517"/>
    </source>
</evidence>
<evidence type="ECO:0000256" key="5">
    <source>
        <dbReference type="ARBA" id="ARBA00022691"/>
    </source>
</evidence>
<feature type="compositionally biased region" description="Basic residues" evidence="7">
    <location>
        <begin position="1"/>
        <end position="16"/>
    </location>
</feature>
<sequence length="421" mass="46935">MVRHKKDFAARGKKFGGGRGGGAPRQPRHRDDQDDESSAGRPAFKAACWDLGHCDPKRCSGKKLMKLGMMRELHLGQRHGGVIITPNGKKVISPADRELMDQFGAAVVECSWARTKEVQWNKVGGKCERLLPYLVAANTVNYGKPWRLNCVEALAAAFAICGHLDWAEQILAPFSYGPSFLEINSTLLKKYAACADEAEVKKAEEDWMERLEQEYAESREEGNDDIWTSGNTNRRAPINSDDDEEEEEDEDEDNTDDDENSEEEGSIDGIYLGKRSPKQKDQDKEAEDEKDEDKDPYALSDDSDDDAAMEEIRRKVLASKTFTNPNPNADEKQKPSTIPRPQQRFKADLDIEPDSDNDNGGDSTDEGGEGSDGDDDEFDNIIAATPVTDRIGLEKLKKERARAAITTRTFSSNVVSAPNRW</sequence>
<keyword evidence="2 6" id="KW-0690">Ribosome biogenesis</keyword>
<evidence type="ECO:0000259" key="9">
    <source>
        <dbReference type="Pfam" id="PF04068"/>
    </source>
</evidence>
<dbReference type="GeneID" id="25795588"/>
<dbReference type="VEuPathDB" id="FungiDB:TRIVIDRAFT_56125"/>
<dbReference type="RefSeq" id="XP_013957524.1">
    <property type="nucleotide sequence ID" value="XM_014102049.1"/>
</dbReference>
<accession>G9MMZ7</accession>
<comment type="caution">
    <text evidence="10">The sequence shown here is derived from an EMBL/GenBank/DDBJ whole genome shotgun (WGS) entry which is preliminary data.</text>
</comment>
<evidence type="ECO:0000256" key="3">
    <source>
        <dbReference type="ARBA" id="ARBA00022552"/>
    </source>
</evidence>
<evidence type="ECO:0000256" key="7">
    <source>
        <dbReference type="SAM" id="MobiDB-lite"/>
    </source>
</evidence>
<feature type="region of interest" description="Disordered" evidence="7">
    <location>
        <begin position="215"/>
        <end position="380"/>
    </location>
</feature>
<dbReference type="Pfam" id="PF04068">
    <property type="entry name" value="Fer4_RLI"/>
    <property type="match status" value="1"/>
</dbReference>
<keyword evidence="4 6" id="KW-0808">Transferase</keyword>
<comment type="catalytic activity">
    <reaction evidence="6">
        <text>N(1)-methylpseudouridine(1191) in yeast 18S rRNA + S-adenosyl-L-methionine = N(1)-methyl-N(3)-[(3S)-3-amino-3-carboxypropyl]pseudouridine(1191) in yeast 18S rRNA + S-methyl-5'-thioadenosine + H(+)</text>
        <dbReference type="Rhea" id="RHEA:63300"/>
        <dbReference type="Rhea" id="RHEA-COMP:13852"/>
        <dbReference type="Rhea" id="RHEA-COMP:16309"/>
        <dbReference type="ChEBI" id="CHEBI:15378"/>
        <dbReference type="ChEBI" id="CHEBI:17509"/>
        <dbReference type="ChEBI" id="CHEBI:59789"/>
        <dbReference type="ChEBI" id="CHEBI:74890"/>
        <dbReference type="ChEBI" id="CHEBI:146234"/>
    </reaction>
</comment>
<dbReference type="PANTHER" id="PTHR20426:SF0">
    <property type="entry name" value="18S RRNA AMINOCARBOXYPROPYLTRANSFERASE"/>
    <property type="match status" value="1"/>
</dbReference>
<keyword evidence="6" id="KW-0539">Nucleus</keyword>
<feature type="binding site" evidence="6">
    <location>
        <position position="131"/>
    </location>
    <ligand>
        <name>S-adenosyl-L-methionine</name>
        <dbReference type="ChEBI" id="CHEBI:59789"/>
    </ligand>
</feature>
<evidence type="ECO:0000256" key="1">
    <source>
        <dbReference type="ARBA" id="ARBA00022490"/>
    </source>
</evidence>
<dbReference type="GO" id="GO:0005737">
    <property type="term" value="C:cytoplasm"/>
    <property type="evidence" value="ECO:0007669"/>
    <property type="project" value="UniProtKB-SubCell"/>
</dbReference>
<comment type="function">
    <text evidence="6">Aminocarboxypropyltransferase that catalyzes the aminocarboxypropyl transfer on pseudouridine at position 1191 (Psi1191) in 18S rRNA. It constitutes the last step in biosynthesis of the hypermodified N1-methyl-N3-(3-amino-3-carboxypropyl) pseudouridine (m1acp3-Psi) conserved in eukaryotic 18S rRNA.</text>
</comment>
<comment type="catalytic activity">
    <reaction evidence="6">
        <text>an N(1)-methylpseudouridine in rRNA + S-adenosyl-L-methionine = N(1)-methyl-N(3)-[(3S)-3-amino-3-carboxypropyl]pseudouridine in rRNA + S-methyl-5'-thioadenosine + H(+)</text>
        <dbReference type="Rhea" id="RHEA:63296"/>
        <dbReference type="Rhea" id="RHEA-COMP:11634"/>
        <dbReference type="Rhea" id="RHEA-COMP:16310"/>
        <dbReference type="ChEBI" id="CHEBI:15378"/>
        <dbReference type="ChEBI" id="CHEBI:17509"/>
        <dbReference type="ChEBI" id="CHEBI:59789"/>
        <dbReference type="ChEBI" id="CHEBI:74890"/>
        <dbReference type="ChEBI" id="CHEBI:146234"/>
        <dbReference type="EC" id="2.5.1.157"/>
    </reaction>
</comment>
<dbReference type="HAMAP" id="MF_01116">
    <property type="entry name" value="TSR3"/>
    <property type="match status" value="1"/>
</dbReference>
<comment type="similarity">
    <text evidence="6">Belongs to the TDD superfamily. TSR3 family.</text>
</comment>
<dbReference type="OrthoDB" id="10262062at2759"/>
<evidence type="ECO:0000256" key="6">
    <source>
        <dbReference type="HAMAP-Rule" id="MF_03146"/>
    </source>
</evidence>
<organism evidence="10 11">
    <name type="scientific">Hypocrea virens (strain Gv29-8 / FGSC 10586)</name>
    <name type="common">Gliocladium virens</name>
    <name type="synonym">Trichoderma virens</name>
    <dbReference type="NCBI Taxonomy" id="413071"/>
    <lineage>
        <taxon>Eukaryota</taxon>
        <taxon>Fungi</taxon>
        <taxon>Dikarya</taxon>
        <taxon>Ascomycota</taxon>
        <taxon>Pezizomycotina</taxon>
        <taxon>Sordariomycetes</taxon>
        <taxon>Hypocreomycetidae</taxon>
        <taxon>Hypocreales</taxon>
        <taxon>Hypocreaceae</taxon>
        <taxon>Trichoderma</taxon>
    </lineage>
</organism>
<comment type="subcellular location">
    <subcellularLocation>
        <location evidence="6">Cytoplasm</location>
    </subcellularLocation>
    <subcellularLocation>
        <location evidence="6">Nucleus</location>
    </subcellularLocation>
</comment>
<evidence type="ECO:0000313" key="11">
    <source>
        <dbReference type="Proteomes" id="UP000007115"/>
    </source>
</evidence>